<evidence type="ECO:0000313" key="4">
    <source>
        <dbReference type="Proteomes" id="UP001437460"/>
    </source>
</evidence>
<dbReference type="SUPFAM" id="SSF48452">
    <property type="entry name" value="TPR-like"/>
    <property type="match status" value="1"/>
</dbReference>
<accession>A0ABV1HHH5</accession>
<dbReference type="RefSeq" id="WP_349228210.1">
    <property type="nucleotide sequence ID" value="NZ_JBBMFJ010000001.1"/>
</dbReference>
<evidence type="ECO:0000313" key="3">
    <source>
        <dbReference type="EMBL" id="MEQ2561768.1"/>
    </source>
</evidence>
<keyword evidence="1" id="KW-0802">TPR repeat</keyword>
<protein>
    <submittedName>
        <fullName evidence="3">Tetratricopeptide repeat protein</fullName>
    </submittedName>
</protein>
<feature type="signal peptide" evidence="2">
    <location>
        <begin position="1"/>
        <end position="26"/>
    </location>
</feature>
<reference evidence="3 4" key="1">
    <citation type="submission" date="2024-03" db="EMBL/GenBank/DDBJ databases">
        <title>Human intestinal bacterial collection.</title>
        <authorList>
            <person name="Pauvert C."/>
            <person name="Hitch T.C.A."/>
            <person name="Clavel T."/>
        </authorList>
    </citation>
    <scope>NUCLEOTIDE SEQUENCE [LARGE SCALE GENOMIC DNA]</scope>
    <source>
        <strain evidence="3 4">CLA-AP-H27</strain>
    </source>
</reference>
<dbReference type="PROSITE" id="PS51257">
    <property type="entry name" value="PROKAR_LIPOPROTEIN"/>
    <property type="match status" value="1"/>
</dbReference>
<dbReference type="InterPro" id="IPR011990">
    <property type="entry name" value="TPR-like_helical_dom_sf"/>
</dbReference>
<gene>
    <name evidence="3" type="ORF">WMO41_01005</name>
</gene>
<keyword evidence="4" id="KW-1185">Reference proteome</keyword>
<dbReference type="Gene3D" id="1.25.40.10">
    <property type="entry name" value="Tetratricopeptide repeat domain"/>
    <property type="match status" value="1"/>
</dbReference>
<name>A0ABV1HHH5_9FIRM</name>
<dbReference type="EMBL" id="JBBMFJ010000001">
    <property type="protein sequence ID" value="MEQ2561768.1"/>
    <property type="molecule type" value="Genomic_DNA"/>
</dbReference>
<evidence type="ECO:0000256" key="2">
    <source>
        <dbReference type="SAM" id="SignalP"/>
    </source>
</evidence>
<feature type="chain" id="PRO_5045846487" evidence="2">
    <location>
        <begin position="27"/>
        <end position="353"/>
    </location>
</feature>
<dbReference type="InterPro" id="IPR019734">
    <property type="entry name" value="TPR_rpt"/>
</dbReference>
<evidence type="ECO:0000256" key="1">
    <source>
        <dbReference type="PROSITE-ProRule" id="PRU00339"/>
    </source>
</evidence>
<comment type="caution">
    <text evidence="3">The sequence shown here is derived from an EMBL/GenBank/DDBJ whole genome shotgun (WGS) entry which is preliminary data.</text>
</comment>
<keyword evidence="2" id="KW-0732">Signal</keyword>
<dbReference type="PROSITE" id="PS50293">
    <property type="entry name" value="TPR_REGION"/>
    <property type="match status" value="1"/>
</dbReference>
<sequence length="353" mass="39751">MKVAVKKWKKLKTVCSVFLLLAVLLAGCQKKMTIQDYLDLGEKYLTEANYEEAIVAFTKAIEIDPKQAAAYEKRAEVYTARIQAGGVDDVSQWTDEIRGFYASGEADYLKAIELEPKTAGNYEKLAELYLLAGETEKAVDILKKGYEETGDEALDKRRQEIEASQITSTVDPSVYNGSMTMEMYMIMPYPEYFGKEINTYDGMGRMTSFEWYDFDGTVSETYYWKYDDEAGKTYEESSEAYYEGIETENGKENGQEVTGAKGARMWNSTQEINGCKDQARYRPSIGSGSGNPPVIWYAMTDPTKKPENGKISMENDQYATYEYDSLGRVSAIHSYTSGGEETGYCIITYSSGE</sequence>
<feature type="repeat" description="TPR" evidence="1">
    <location>
        <begin position="34"/>
        <end position="67"/>
    </location>
</feature>
<proteinExistence type="predicted"/>
<organism evidence="3 4">
    <name type="scientific">Ventrimonas faecis</name>
    <dbReference type="NCBI Taxonomy" id="3133170"/>
    <lineage>
        <taxon>Bacteria</taxon>
        <taxon>Bacillati</taxon>
        <taxon>Bacillota</taxon>
        <taxon>Clostridia</taxon>
        <taxon>Lachnospirales</taxon>
        <taxon>Lachnospiraceae</taxon>
        <taxon>Ventrimonas</taxon>
    </lineage>
</organism>
<dbReference type="Pfam" id="PF13414">
    <property type="entry name" value="TPR_11"/>
    <property type="match status" value="1"/>
</dbReference>
<dbReference type="PROSITE" id="PS50005">
    <property type="entry name" value="TPR"/>
    <property type="match status" value="1"/>
</dbReference>
<dbReference type="Proteomes" id="UP001437460">
    <property type="component" value="Unassembled WGS sequence"/>
</dbReference>
<dbReference type="SMART" id="SM00028">
    <property type="entry name" value="TPR"/>
    <property type="match status" value="2"/>
</dbReference>